<evidence type="ECO:0000313" key="3">
    <source>
        <dbReference type="Proteomes" id="UP000262172"/>
    </source>
</evidence>
<proteinExistence type="predicted"/>
<name>A0A371NU52_9MICO</name>
<keyword evidence="3" id="KW-1185">Reference proteome</keyword>
<evidence type="ECO:0000256" key="1">
    <source>
        <dbReference type="SAM" id="MobiDB-lite"/>
    </source>
</evidence>
<dbReference type="AlphaFoldDB" id="A0A371NU52"/>
<gene>
    <name evidence="2" type="ORF">DY023_11470</name>
</gene>
<sequence length="127" mass="13443">MAQAGELEIVGHIPVELVVSVDQQATGSLLSCEGDRNYTWAGGTVVTLKPNVDVTEVIDGIYNAYAEREGWTAQREESAHGDPQAIIDGPGGDGYLTTGDAERSAIDLDSYSPCFHLPDGQSSRGGF</sequence>
<dbReference type="Proteomes" id="UP000262172">
    <property type="component" value="Unassembled WGS sequence"/>
</dbReference>
<protein>
    <submittedName>
        <fullName evidence="2">Uncharacterized protein</fullName>
    </submittedName>
</protein>
<comment type="caution">
    <text evidence="2">The sequence shown here is derived from an EMBL/GenBank/DDBJ whole genome shotgun (WGS) entry which is preliminary data.</text>
</comment>
<organism evidence="2 3">
    <name type="scientific">Microbacterium bovistercoris</name>
    <dbReference type="NCBI Taxonomy" id="2293570"/>
    <lineage>
        <taxon>Bacteria</taxon>
        <taxon>Bacillati</taxon>
        <taxon>Actinomycetota</taxon>
        <taxon>Actinomycetes</taxon>
        <taxon>Micrococcales</taxon>
        <taxon>Microbacteriaceae</taxon>
        <taxon>Microbacterium</taxon>
    </lineage>
</organism>
<accession>A0A371NU52</accession>
<evidence type="ECO:0000313" key="2">
    <source>
        <dbReference type="EMBL" id="REJ05183.1"/>
    </source>
</evidence>
<reference evidence="2 3" key="1">
    <citation type="submission" date="2018-08" db="EMBL/GenBank/DDBJ databases">
        <title>Isolation, diversity and antifungal activity of Actinobacteria from cow dung.</title>
        <authorList>
            <person name="Ling L."/>
        </authorList>
    </citation>
    <scope>NUCLEOTIDE SEQUENCE [LARGE SCALE GENOMIC DNA]</scope>
    <source>
        <strain evidence="2 3">NEAU-LLE</strain>
    </source>
</reference>
<feature type="region of interest" description="Disordered" evidence="1">
    <location>
        <begin position="74"/>
        <end position="99"/>
    </location>
</feature>
<dbReference type="EMBL" id="QUAB01000043">
    <property type="protein sequence ID" value="REJ05183.1"/>
    <property type="molecule type" value="Genomic_DNA"/>
</dbReference>